<feature type="region of interest" description="Disordered" evidence="7">
    <location>
        <begin position="18"/>
        <end position="56"/>
    </location>
</feature>
<proteinExistence type="predicted"/>
<dbReference type="Gene3D" id="1.10.287.1490">
    <property type="match status" value="1"/>
</dbReference>
<keyword evidence="2" id="KW-0963">Cytoplasm</keyword>
<sequence>MLKLNETPSRILRRINEEDKEELVSLPSIDDQEYSGLTETESDHTTTQIKENEKPQNLAASFLNPVQAQTPDRFNMVNKTPKDASKRSVTQPNVLMSAMKDKAKPSVNTTPFPKTVSFSRKPQETNNDSLEPSFASSNNDLITPRQPAANANESGNTGNRFDGTKLNSYLNSLNEHLATENHQLATALENAKEDALDAQEQLRLAGDEHYAENQQLRDEINRLKSSQTHTSSEEVQKLSYTVDKLQEEVLHYKSRSKQLEEEVTNLDNDKYQLSKEMNDARKFNKTFDVEKDKYERTIARLEADLHDFDIELDRRQTMFNSRIDEYKKVNEDMDNHLRANQIEIEQLRGDNSRLSGEIQLLKIRSPPQTQNHSTPRNKSKYDTVDATPAVHKSIINLKMPKTPATPEWMGHDTWLNQTTIGAGDVQPLLAQVAALREQLDGANNEVDNNLRRLGKSGGFDQTSIVNKLMESSDRVHDLEVELKRVHDGQDEDRRSIEALIAERENIVKLSDTLQDELQKAETKVMKLENKLTETAQMRRRFDTKVDECDELQRLNRELQEEGRETHEELARQEKDLNRMNREFMILGQDLEMLKNERDGLEQRKMASHNQLKDELMSSEARVRALEAQLSSSNGKGSGMSAEERGNFIKERRGLAIEIKYHKAKFGRERALREDLICQKKYLLLLVGGLRLTQDATIAAISKIGFMEEAAKRPQKKASTRFRSAAFAVIAINRMKNAKSNWQAQRSERDRLVAARSSRR</sequence>
<organism evidence="9 10">
    <name type="scientific">Wallemia hederae</name>
    <dbReference type="NCBI Taxonomy" id="1540922"/>
    <lineage>
        <taxon>Eukaryota</taxon>
        <taxon>Fungi</taxon>
        <taxon>Dikarya</taxon>
        <taxon>Basidiomycota</taxon>
        <taxon>Wallemiomycotina</taxon>
        <taxon>Wallemiomycetes</taxon>
        <taxon>Wallemiales</taxon>
        <taxon>Wallemiaceae</taxon>
        <taxon>Wallemia</taxon>
    </lineage>
</organism>
<gene>
    <name evidence="9" type="ORF">E3P99_03019</name>
</gene>
<dbReference type="PANTHER" id="PTHR23159">
    <property type="entry name" value="CENTROSOMAL PROTEIN 2"/>
    <property type="match status" value="1"/>
</dbReference>
<evidence type="ECO:0000256" key="4">
    <source>
        <dbReference type="ARBA" id="ARBA00023054"/>
    </source>
</evidence>
<name>A0A4T0FHN8_9BASI</name>
<comment type="caution">
    <text evidence="9">The sequence shown here is derived from an EMBL/GenBank/DDBJ whole genome shotgun (WGS) entry which is preliminary data.</text>
</comment>
<keyword evidence="3" id="KW-0597">Phosphoprotein</keyword>
<feature type="domain" description="Pericentrin/AKAP-450 centrosomal targeting" evidence="8">
    <location>
        <begin position="664"/>
        <end position="741"/>
    </location>
</feature>
<feature type="coiled-coil region" evidence="6">
    <location>
        <begin position="170"/>
        <end position="208"/>
    </location>
</feature>
<evidence type="ECO:0000313" key="9">
    <source>
        <dbReference type="EMBL" id="TIA87721.1"/>
    </source>
</evidence>
<evidence type="ECO:0000256" key="5">
    <source>
        <dbReference type="ARBA" id="ARBA00023212"/>
    </source>
</evidence>
<keyword evidence="5" id="KW-0206">Cytoskeleton</keyword>
<feature type="coiled-coil region" evidence="6">
    <location>
        <begin position="496"/>
        <end position="628"/>
    </location>
</feature>
<dbReference type="Proteomes" id="UP000310189">
    <property type="component" value="Unassembled WGS sequence"/>
</dbReference>
<feature type="region of interest" description="Disordered" evidence="7">
    <location>
        <begin position="361"/>
        <end position="381"/>
    </location>
</feature>
<keyword evidence="4 6" id="KW-0175">Coiled coil</keyword>
<feature type="compositionally biased region" description="Polar residues" evidence="7">
    <location>
        <begin position="149"/>
        <end position="163"/>
    </location>
</feature>
<reference evidence="9 10" key="1">
    <citation type="submission" date="2019-03" db="EMBL/GenBank/DDBJ databases">
        <title>Sequencing 23 genomes of Wallemia ichthyophaga.</title>
        <authorList>
            <person name="Gostincar C."/>
        </authorList>
    </citation>
    <scope>NUCLEOTIDE SEQUENCE [LARGE SCALE GENOMIC DNA]</scope>
    <source>
        <strain evidence="9 10">EXF-5753</strain>
    </source>
</reference>
<evidence type="ECO:0000256" key="6">
    <source>
        <dbReference type="SAM" id="Coils"/>
    </source>
</evidence>
<feature type="region of interest" description="Disordered" evidence="7">
    <location>
        <begin position="737"/>
        <end position="759"/>
    </location>
</feature>
<dbReference type="PANTHER" id="PTHR23159:SF60">
    <property type="entry name" value="SPINDLE ASSEMBLY ABNORMAL PROTEIN 4"/>
    <property type="match status" value="1"/>
</dbReference>
<dbReference type="OrthoDB" id="2020852at2759"/>
<keyword evidence="10" id="KW-1185">Reference proteome</keyword>
<evidence type="ECO:0000259" key="8">
    <source>
        <dbReference type="Pfam" id="PF10495"/>
    </source>
</evidence>
<feature type="region of interest" description="Disordered" evidence="7">
    <location>
        <begin position="97"/>
        <end position="163"/>
    </location>
</feature>
<feature type="coiled-coil region" evidence="6">
    <location>
        <begin position="242"/>
        <end position="311"/>
    </location>
</feature>
<feature type="coiled-coil region" evidence="6">
    <location>
        <begin position="425"/>
        <end position="452"/>
    </location>
</feature>
<evidence type="ECO:0000313" key="10">
    <source>
        <dbReference type="Proteomes" id="UP000310189"/>
    </source>
</evidence>
<protein>
    <recommendedName>
        <fullName evidence="8">Pericentrin/AKAP-450 centrosomal targeting domain-containing protein</fullName>
    </recommendedName>
</protein>
<feature type="compositionally biased region" description="Polar residues" evidence="7">
    <location>
        <begin position="366"/>
        <end position="376"/>
    </location>
</feature>
<dbReference type="GO" id="GO:0005815">
    <property type="term" value="C:microtubule organizing center"/>
    <property type="evidence" value="ECO:0007669"/>
    <property type="project" value="UniProtKB-SubCell"/>
</dbReference>
<evidence type="ECO:0000256" key="3">
    <source>
        <dbReference type="ARBA" id="ARBA00022553"/>
    </source>
</evidence>
<comment type="subcellular location">
    <subcellularLocation>
        <location evidence="1">Cytoplasm</location>
        <location evidence="1">Cytoskeleton</location>
        <location evidence="1">Microtubule organizing center</location>
    </subcellularLocation>
</comment>
<dbReference type="Pfam" id="PF10495">
    <property type="entry name" value="PACT_coil_coil"/>
    <property type="match status" value="1"/>
</dbReference>
<evidence type="ECO:0000256" key="1">
    <source>
        <dbReference type="ARBA" id="ARBA00004267"/>
    </source>
</evidence>
<dbReference type="InterPro" id="IPR019528">
    <property type="entry name" value="PACT_domain"/>
</dbReference>
<evidence type="ECO:0000256" key="7">
    <source>
        <dbReference type="SAM" id="MobiDB-lite"/>
    </source>
</evidence>
<feature type="compositionally biased region" description="Polar residues" evidence="7">
    <location>
        <begin position="106"/>
        <end position="141"/>
    </location>
</feature>
<accession>A0A4T0FHN8</accession>
<dbReference type="AlphaFoldDB" id="A0A4T0FHN8"/>
<dbReference type="GO" id="GO:0005737">
    <property type="term" value="C:cytoplasm"/>
    <property type="evidence" value="ECO:0007669"/>
    <property type="project" value="UniProtKB-ARBA"/>
</dbReference>
<dbReference type="EMBL" id="SPNW01000049">
    <property type="protein sequence ID" value="TIA87721.1"/>
    <property type="molecule type" value="Genomic_DNA"/>
</dbReference>
<feature type="compositionally biased region" description="Polar residues" evidence="7">
    <location>
        <begin position="35"/>
        <end position="49"/>
    </location>
</feature>
<evidence type="ECO:0000256" key="2">
    <source>
        <dbReference type="ARBA" id="ARBA00022490"/>
    </source>
</evidence>